<protein>
    <submittedName>
        <fullName evidence="1">Uncharacterized protein</fullName>
    </submittedName>
</protein>
<dbReference type="Proteomes" id="UP000037510">
    <property type="component" value="Unassembled WGS sequence"/>
</dbReference>
<accession>A0A0L7L963</accession>
<dbReference type="AlphaFoldDB" id="A0A0L7L963"/>
<comment type="caution">
    <text evidence="1">The sequence shown here is derived from an EMBL/GenBank/DDBJ whole genome shotgun (WGS) entry which is preliminary data.</text>
</comment>
<evidence type="ECO:0000313" key="1">
    <source>
        <dbReference type="EMBL" id="KOB72058.1"/>
    </source>
</evidence>
<name>A0A0L7L963_OPEBR</name>
<proteinExistence type="predicted"/>
<gene>
    <name evidence="1" type="ORF">OBRU01_07407</name>
</gene>
<organism evidence="1 2">
    <name type="scientific">Operophtera brumata</name>
    <name type="common">Winter moth</name>
    <name type="synonym">Phalaena brumata</name>
    <dbReference type="NCBI Taxonomy" id="104452"/>
    <lineage>
        <taxon>Eukaryota</taxon>
        <taxon>Metazoa</taxon>
        <taxon>Ecdysozoa</taxon>
        <taxon>Arthropoda</taxon>
        <taxon>Hexapoda</taxon>
        <taxon>Insecta</taxon>
        <taxon>Pterygota</taxon>
        <taxon>Neoptera</taxon>
        <taxon>Endopterygota</taxon>
        <taxon>Lepidoptera</taxon>
        <taxon>Glossata</taxon>
        <taxon>Ditrysia</taxon>
        <taxon>Geometroidea</taxon>
        <taxon>Geometridae</taxon>
        <taxon>Larentiinae</taxon>
        <taxon>Operophtera</taxon>
    </lineage>
</organism>
<reference evidence="1 2" key="1">
    <citation type="journal article" date="2015" name="Genome Biol. Evol.">
        <title>The genome of winter moth (Operophtera brumata) provides a genomic perspective on sexual dimorphism and phenology.</title>
        <authorList>
            <person name="Derks M.F."/>
            <person name="Smit S."/>
            <person name="Salis L."/>
            <person name="Schijlen E."/>
            <person name="Bossers A."/>
            <person name="Mateman C."/>
            <person name="Pijl A.S."/>
            <person name="de Ridder D."/>
            <person name="Groenen M.A."/>
            <person name="Visser M.E."/>
            <person name="Megens H.J."/>
        </authorList>
    </citation>
    <scope>NUCLEOTIDE SEQUENCE [LARGE SCALE GENOMIC DNA]</scope>
    <source>
        <strain evidence="1">WM2013NL</strain>
        <tissue evidence="1">Head and thorax</tissue>
    </source>
</reference>
<feature type="non-terminal residue" evidence="1">
    <location>
        <position position="1"/>
    </location>
</feature>
<sequence length="136" mass="15137">IQDYTGDLHGISQQVVSKTCRNFAIALAKKAHIVINMPSTVNEQLNTVSFREFRAISNFPTTIGAIDCTLSGGIYTKLDTAKATVVALAVLHNIAIGMNERIDIVRYVRRRRARPLNPPGTLRGNVVRRDFIQNNF</sequence>
<keyword evidence="2" id="KW-1185">Reference proteome</keyword>
<evidence type="ECO:0000313" key="2">
    <source>
        <dbReference type="Proteomes" id="UP000037510"/>
    </source>
</evidence>
<dbReference type="EMBL" id="JTDY01002122">
    <property type="protein sequence ID" value="KOB72058.1"/>
    <property type="molecule type" value="Genomic_DNA"/>
</dbReference>